<keyword evidence="2" id="KW-1133">Transmembrane helix</keyword>
<dbReference type="Proteomes" id="UP000190637">
    <property type="component" value="Unassembled WGS sequence"/>
</dbReference>
<dbReference type="Pfam" id="PF19950">
    <property type="entry name" value="DUF6412"/>
    <property type="match status" value="1"/>
</dbReference>
<feature type="transmembrane region" description="Helical" evidence="2">
    <location>
        <begin position="28"/>
        <end position="48"/>
    </location>
</feature>
<reference evidence="3 4" key="1">
    <citation type="submission" date="2017-02" db="EMBL/GenBank/DDBJ databases">
        <authorList>
            <person name="Peterson S.W."/>
        </authorList>
    </citation>
    <scope>NUCLEOTIDE SEQUENCE [LARGE SCALE GENOMIC DNA]</scope>
    <source>
        <strain evidence="3 4">DSM 45154</strain>
    </source>
</reference>
<dbReference type="AlphaFoldDB" id="A0A1T4N6Z8"/>
<dbReference type="STRING" id="1122192.SAMN02745673_01305"/>
<gene>
    <name evidence="3" type="ORF">SAMN02745673_01305</name>
</gene>
<sequence length="101" mass="10555">MAHIYALFQALFFGSGITDPFFDGTPGIGSFALFAVTAVGVALVWVVARGCASWPFSHLDVQVQSWAARLRAGRATTIPSRDPDAPGKTRPRAPGAAPVAA</sequence>
<keyword evidence="4" id="KW-1185">Reference proteome</keyword>
<feature type="compositionally biased region" description="Low complexity" evidence="1">
    <location>
        <begin position="92"/>
        <end position="101"/>
    </location>
</feature>
<feature type="region of interest" description="Disordered" evidence="1">
    <location>
        <begin position="74"/>
        <end position="101"/>
    </location>
</feature>
<dbReference type="EMBL" id="FUWS01000003">
    <property type="protein sequence ID" value="SJZ75002.1"/>
    <property type="molecule type" value="Genomic_DNA"/>
</dbReference>
<dbReference type="InterPro" id="IPR045635">
    <property type="entry name" value="DUF6412"/>
</dbReference>
<evidence type="ECO:0000313" key="4">
    <source>
        <dbReference type="Proteomes" id="UP000190637"/>
    </source>
</evidence>
<evidence type="ECO:0000256" key="2">
    <source>
        <dbReference type="SAM" id="Phobius"/>
    </source>
</evidence>
<evidence type="ECO:0000256" key="1">
    <source>
        <dbReference type="SAM" id="MobiDB-lite"/>
    </source>
</evidence>
<keyword evidence="2" id="KW-0472">Membrane</keyword>
<dbReference type="RefSeq" id="WP_078760707.1">
    <property type="nucleotide sequence ID" value="NZ_FUWS01000003.1"/>
</dbReference>
<keyword evidence="2" id="KW-0812">Transmembrane</keyword>
<proteinExistence type="predicted"/>
<evidence type="ECO:0000313" key="3">
    <source>
        <dbReference type="EMBL" id="SJZ75002.1"/>
    </source>
</evidence>
<name>A0A1T4N6Z8_9ACTN</name>
<accession>A0A1T4N6Z8</accession>
<organism evidence="3 4">
    <name type="scientific">Marinactinospora thermotolerans DSM 45154</name>
    <dbReference type="NCBI Taxonomy" id="1122192"/>
    <lineage>
        <taxon>Bacteria</taxon>
        <taxon>Bacillati</taxon>
        <taxon>Actinomycetota</taxon>
        <taxon>Actinomycetes</taxon>
        <taxon>Streptosporangiales</taxon>
        <taxon>Nocardiopsidaceae</taxon>
        <taxon>Marinactinospora</taxon>
    </lineage>
</organism>
<protein>
    <submittedName>
        <fullName evidence="3">Uncharacterized protein</fullName>
    </submittedName>
</protein>